<dbReference type="InterPro" id="IPR052778">
    <property type="entry name" value="Centrosome-WD_assoc"/>
</dbReference>
<dbReference type="Proteomes" id="UP001244011">
    <property type="component" value="Unassembled WGS sequence"/>
</dbReference>
<dbReference type="InterPro" id="IPR015943">
    <property type="entry name" value="WD40/YVTN_repeat-like_dom_sf"/>
</dbReference>
<keyword evidence="2" id="KW-1185">Reference proteome</keyword>
<dbReference type="RefSeq" id="XP_060285318.1">
    <property type="nucleotide sequence ID" value="XM_060423766.1"/>
</dbReference>
<dbReference type="AlphaFoldDB" id="A0AAJ0C369"/>
<dbReference type="InterPro" id="IPR001680">
    <property type="entry name" value="WD40_rpt"/>
</dbReference>
<protein>
    <submittedName>
        <fullName evidence="1">WD40 repeat-like protein</fullName>
    </submittedName>
</protein>
<dbReference type="GO" id="GO:0005815">
    <property type="term" value="C:microtubule organizing center"/>
    <property type="evidence" value="ECO:0007669"/>
    <property type="project" value="TreeGrafter"/>
</dbReference>
<dbReference type="PANTHER" id="PTHR16220:SF0">
    <property type="entry name" value="WD REPEAT-CONTAINING PROTEIN WRAP73"/>
    <property type="match status" value="1"/>
</dbReference>
<dbReference type="SMART" id="SM00320">
    <property type="entry name" value="WD40"/>
    <property type="match status" value="4"/>
</dbReference>
<sequence>MRFSRCLKSSKHCLPSPDGKLVATLFPGVVNIRSVESLEVVNVVKLPPDFSGSVLSFQWSPSSRLVLVAVVDHIRVFSAQHGNFQATIRNAVPPAAKPTYLGFSPLGTEVCVCSSFGLKFSIFDLESSRAVEIANPKFFHSATACNGFSFRPLTHHLALMTRTAGKDMISIHDPVTRELQISWHPDTVDAQGLKWSPDGKWLVVRESAGQGHKIIFYTADGHMFKTWLGPSNPSPEFQHFALGAGARLLRFSEDGSSLAIGDSSRCIYLFNMATLSETMRLLHPTTTTPTETIQIWQEQVNITQAGPSLHTFIKATQAVSPPARPKDNSEPKSGCSSILFDSSSVLVATCLQESPSTLWIWDTQASELRAVLLFHSNISSAAWHPTSRETLLVRCEGDLYNSIVFVWDPLSEGPRTVDFSEHLPGSRASGRSLAKWLDCDASKSPAIFFSDSLNYMLASLADSDEESPPWQDRLGVEWNAETGREESPLELVPAADVNTQYIEDEDEYASDLEDTFHYKR</sequence>
<dbReference type="GO" id="GO:1990811">
    <property type="term" value="C:MWP complex"/>
    <property type="evidence" value="ECO:0007669"/>
    <property type="project" value="TreeGrafter"/>
</dbReference>
<comment type="caution">
    <text evidence="1">The sequence shown here is derived from an EMBL/GenBank/DDBJ whole genome shotgun (WGS) entry which is preliminary data.</text>
</comment>
<dbReference type="GO" id="GO:1990810">
    <property type="term" value="P:microtubule anchoring at mitotic spindle pole body"/>
    <property type="evidence" value="ECO:0007669"/>
    <property type="project" value="TreeGrafter"/>
</dbReference>
<organism evidence="1 2">
    <name type="scientific">Phialemonium atrogriseum</name>
    <dbReference type="NCBI Taxonomy" id="1093897"/>
    <lineage>
        <taxon>Eukaryota</taxon>
        <taxon>Fungi</taxon>
        <taxon>Dikarya</taxon>
        <taxon>Ascomycota</taxon>
        <taxon>Pezizomycotina</taxon>
        <taxon>Sordariomycetes</taxon>
        <taxon>Sordariomycetidae</taxon>
        <taxon>Cephalothecales</taxon>
        <taxon>Cephalothecaceae</taxon>
        <taxon>Phialemonium</taxon>
    </lineage>
</organism>
<proteinExistence type="predicted"/>
<dbReference type="SUPFAM" id="SSF82171">
    <property type="entry name" value="DPP6 N-terminal domain-like"/>
    <property type="match status" value="1"/>
</dbReference>
<evidence type="ECO:0000313" key="1">
    <source>
        <dbReference type="EMBL" id="KAK1769105.1"/>
    </source>
</evidence>
<reference evidence="1" key="1">
    <citation type="submission" date="2023-06" db="EMBL/GenBank/DDBJ databases">
        <title>Genome-scale phylogeny and comparative genomics of the fungal order Sordariales.</title>
        <authorList>
            <consortium name="Lawrence Berkeley National Laboratory"/>
            <person name="Hensen N."/>
            <person name="Bonometti L."/>
            <person name="Westerberg I."/>
            <person name="Brannstrom I.O."/>
            <person name="Guillou S."/>
            <person name="Cros-Aarteil S."/>
            <person name="Calhoun S."/>
            <person name="Haridas S."/>
            <person name="Kuo A."/>
            <person name="Mondo S."/>
            <person name="Pangilinan J."/>
            <person name="Riley R."/>
            <person name="Labutti K."/>
            <person name="Andreopoulos B."/>
            <person name="Lipzen A."/>
            <person name="Chen C."/>
            <person name="Yanf M."/>
            <person name="Daum C."/>
            <person name="Ng V."/>
            <person name="Clum A."/>
            <person name="Steindorff A."/>
            <person name="Ohm R."/>
            <person name="Martin F."/>
            <person name="Silar P."/>
            <person name="Natvig D."/>
            <person name="Lalanne C."/>
            <person name="Gautier V."/>
            <person name="Ament-Velasquez S.L."/>
            <person name="Kruys A."/>
            <person name="Hutchinson M.I."/>
            <person name="Powell A.J."/>
            <person name="Barry K."/>
            <person name="Miller A.N."/>
            <person name="Grigoriev I.V."/>
            <person name="Debuchy R."/>
            <person name="Gladieux P."/>
            <person name="Thoren M.H."/>
            <person name="Johannesson H."/>
        </authorList>
    </citation>
    <scope>NUCLEOTIDE SEQUENCE</scope>
    <source>
        <strain evidence="1">8032-3</strain>
    </source>
</reference>
<dbReference type="GeneID" id="85306953"/>
<evidence type="ECO:0000313" key="2">
    <source>
        <dbReference type="Proteomes" id="UP001244011"/>
    </source>
</evidence>
<gene>
    <name evidence="1" type="ORF">QBC33DRAFT_342337</name>
</gene>
<name>A0AAJ0C369_9PEZI</name>
<dbReference type="Gene3D" id="2.130.10.10">
    <property type="entry name" value="YVTN repeat-like/Quinoprotein amine dehydrogenase"/>
    <property type="match status" value="2"/>
</dbReference>
<dbReference type="PANTHER" id="PTHR16220">
    <property type="entry name" value="WD REPEAT PROTEIN 8-RELATED"/>
    <property type="match status" value="1"/>
</dbReference>
<dbReference type="EMBL" id="MU839003">
    <property type="protein sequence ID" value="KAK1769105.1"/>
    <property type="molecule type" value="Genomic_DNA"/>
</dbReference>
<accession>A0AAJ0C369</accession>